<gene>
    <name evidence="2" type="ORF">R3P38DRAFT_2584513</name>
</gene>
<sequence>CRVCGKSVKDTDIRTHMGEHIRKSLREVPEDGIKYPVAKSYPCGTCGRSMDDGACPVRIKSAKCDSDCPSSYAFQIRAASTFRDTRPCTNVPIACPFDCQQTHWKYNFPQHLKERHPSWQSLEQITVTREEELKLGIPESKAVLWPPPPAPQPPSSPCCGQKRPAPGSPRTPRGRYRLHCKEPHNGKFPRVFWILPGAESTSQKIAPIIGDVFT</sequence>
<dbReference type="Proteomes" id="UP001362999">
    <property type="component" value="Unassembled WGS sequence"/>
</dbReference>
<evidence type="ECO:0008006" key="4">
    <source>
        <dbReference type="Google" id="ProtNLM"/>
    </source>
</evidence>
<dbReference type="AlphaFoldDB" id="A0AAV9Z7G1"/>
<proteinExistence type="predicted"/>
<keyword evidence="3" id="KW-1185">Reference proteome</keyword>
<evidence type="ECO:0000256" key="1">
    <source>
        <dbReference type="SAM" id="MobiDB-lite"/>
    </source>
</evidence>
<feature type="compositionally biased region" description="Pro residues" evidence="1">
    <location>
        <begin position="145"/>
        <end position="156"/>
    </location>
</feature>
<protein>
    <recommendedName>
        <fullName evidence="4">C2H2-type domain-containing protein</fullName>
    </recommendedName>
</protein>
<evidence type="ECO:0000313" key="2">
    <source>
        <dbReference type="EMBL" id="KAK6974167.1"/>
    </source>
</evidence>
<evidence type="ECO:0000313" key="3">
    <source>
        <dbReference type="Proteomes" id="UP001362999"/>
    </source>
</evidence>
<dbReference type="EMBL" id="JAWWNJ010000187">
    <property type="protein sequence ID" value="KAK6974167.1"/>
    <property type="molecule type" value="Genomic_DNA"/>
</dbReference>
<reference evidence="2 3" key="1">
    <citation type="journal article" date="2024" name="J Genomics">
        <title>Draft genome sequencing and assembly of Favolaschia claudopus CIRM-BRFM 2984 isolated from oak limbs.</title>
        <authorList>
            <person name="Navarro D."/>
            <person name="Drula E."/>
            <person name="Chaduli D."/>
            <person name="Cazenave R."/>
            <person name="Ahrendt S."/>
            <person name="Wang J."/>
            <person name="Lipzen A."/>
            <person name="Daum C."/>
            <person name="Barry K."/>
            <person name="Grigoriev I.V."/>
            <person name="Favel A."/>
            <person name="Rosso M.N."/>
            <person name="Martin F."/>
        </authorList>
    </citation>
    <scope>NUCLEOTIDE SEQUENCE [LARGE SCALE GENOMIC DNA]</scope>
    <source>
        <strain evidence="2 3">CIRM-BRFM 2984</strain>
    </source>
</reference>
<organism evidence="2 3">
    <name type="scientific">Favolaschia claudopus</name>
    <dbReference type="NCBI Taxonomy" id="2862362"/>
    <lineage>
        <taxon>Eukaryota</taxon>
        <taxon>Fungi</taxon>
        <taxon>Dikarya</taxon>
        <taxon>Basidiomycota</taxon>
        <taxon>Agaricomycotina</taxon>
        <taxon>Agaricomycetes</taxon>
        <taxon>Agaricomycetidae</taxon>
        <taxon>Agaricales</taxon>
        <taxon>Marasmiineae</taxon>
        <taxon>Mycenaceae</taxon>
        <taxon>Favolaschia</taxon>
    </lineage>
</organism>
<accession>A0AAV9Z7G1</accession>
<feature type="region of interest" description="Disordered" evidence="1">
    <location>
        <begin position="141"/>
        <end position="174"/>
    </location>
</feature>
<comment type="caution">
    <text evidence="2">The sequence shown here is derived from an EMBL/GenBank/DDBJ whole genome shotgun (WGS) entry which is preliminary data.</text>
</comment>
<feature type="non-terminal residue" evidence="2">
    <location>
        <position position="1"/>
    </location>
</feature>
<name>A0AAV9Z7G1_9AGAR</name>